<dbReference type="OrthoDB" id="7574866at2"/>
<dbReference type="Proteomes" id="UP000244092">
    <property type="component" value="Unassembled WGS sequence"/>
</dbReference>
<sequence>MEPLLLSAVVAGSLAGVIVRVVSARANLSSVATLGLVIAIFVVGSFASQWHVWQIMSPNDPAWSGPALLLSWIFALGASSLGLIAFAIVFALAKSLAKSKDDG</sequence>
<evidence type="ECO:0000313" key="3">
    <source>
        <dbReference type="Proteomes" id="UP000244092"/>
    </source>
</evidence>
<gene>
    <name evidence="2" type="ORF">C8N31_10412</name>
</gene>
<reference evidence="2 3" key="1">
    <citation type="submission" date="2018-04" db="EMBL/GenBank/DDBJ databases">
        <title>Genomic Encyclopedia of Archaeal and Bacterial Type Strains, Phase II (KMG-II): from individual species to whole genera.</title>
        <authorList>
            <person name="Goeker M."/>
        </authorList>
    </citation>
    <scope>NUCLEOTIDE SEQUENCE [LARGE SCALE GENOMIC DNA]</scope>
    <source>
        <strain evidence="2 3">DSM 12244</strain>
    </source>
</reference>
<accession>A0A2T6CF54</accession>
<proteinExistence type="predicted"/>
<feature type="transmembrane region" description="Helical" evidence="1">
    <location>
        <begin position="72"/>
        <end position="93"/>
    </location>
</feature>
<dbReference type="RefSeq" id="WP_025048093.1">
    <property type="nucleotide sequence ID" value="NZ_CP081109.1"/>
</dbReference>
<keyword evidence="1" id="KW-0812">Transmembrane</keyword>
<feature type="transmembrane region" description="Helical" evidence="1">
    <location>
        <begin position="6"/>
        <end position="24"/>
    </location>
</feature>
<evidence type="ECO:0000256" key="1">
    <source>
        <dbReference type="SAM" id="Phobius"/>
    </source>
</evidence>
<keyword evidence="1" id="KW-0472">Membrane</keyword>
<dbReference type="EMBL" id="QBKU01000004">
    <property type="protein sequence ID" value="PTX74133.1"/>
    <property type="molecule type" value="Genomic_DNA"/>
</dbReference>
<organism evidence="2 3">
    <name type="scientific">Sulfitobacter mediterraneus</name>
    <dbReference type="NCBI Taxonomy" id="83219"/>
    <lineage>
        <taxon>Bacteria</taxon>
        <taxon>Pseudomonadati</taxon>
        <taxon>Pseudomonadota</taxon>
        <taxon>Alphaproteobacteria</taxon>
        <taxon>Rhodobacterales</taxon>
        <taxon>Roseobacteraceae</taxon>
        <taxon>Sulfitobacter</taxon>
    </lineage>
</organism>
<dbReference type="AlphaFoldDB" id="A0A2T6CF54"/>
<protein>
    <submittedName>
        <fullName evidence="2">Uncharacterized protein</fullName>
    </submittedName>
</protein>
<feature type="transmembrane region" description="Helical" evidence="1">
    <location>
        <begin position="31"/>
        <end position="52"/>
    </location>
</feature>
<name>A0A2T6CF54_9RHOB</name>
<comment type="caution">
    <text evidence="2">The sequence shown here is derived from an EMBL/GenBank/DDBJ whole genome shotgun (WGS) entry which is preliminary data.</text>
</comment>
<evidence type="ECO:0000313" key="2">
    <source>
        <dbReference type="EMBL" id="PTX74133.1"/>
    </source>
</evidence>
<keyword evidence="1" id="KW-1133">Transmembrane helix</keyword>